<evidence type="ECO:0000259" key="6">
    <source>
        <dbReference type="PROSITE" id="PS50977"/>
    </source>
</evidence>
<dbReference type="EMBL" id="CP046172">
    <property type="protein sequence ID" value="QIS13363.1"/>
    <property type="molecule type" value="Genomic_DNA"/>
</dbReference>
<feature type="DNA-binding region" description="H-T-H motif" evidence="5">
    <location>
        <begin position="27"/>
        <end position="46"/>
    </location>
</feature>
<feature type="domain" description="HTH tetR-type" evidence="6">
    <location>
        <begin position="4"/>
        <end position="64"/>
    </location>
</feature>
<dbReference type="PANTHER" id="PTHR30055:SF151">
    <property type="entry name" value="TRANSCRIPTIONAL REGULATORY PROTEIN"/>
    <property type="match status" value="1"/>
</dbReference>
<dbReference type="Pfam" id="PF00440">
    <property type="entry name" value="TetR_N"/>
    <property type="match status" value="1"/>
</dbReference>
<keyword evidence="8" id="KW-1185">Reference proteome</keyword>
<dbReference type="SUPFAM" id="SSF48498">
    <property type="entry name" value="Tetracyclin repressor-like, C-terminal domain"/>
    <property type="match status" value="1"/>
</dbReference>
<dbReference type="InterPro" id="IPR036271">
    <property type="entry name" value="Tet_transcr_reg_TetR-rel_C_sf"/>
</dbReference>
<dbReference type="InterPro" id="IPR050109">
    <property type="entry name" value="HTH-type_TetR-like_transc_reg"/>
</dbReference>
<dbReference type="KEGG" id="nah:F5544_27550"/>
<dbReference type="Gene3D" id="1.10.357.10">
    <property type="entry name" value="Tetracycline Repressor, domain 2"/>
    <property type="match status" value="1"/>
</dbReference>
<evidence type="ECO:0000256" key="1">
    <source>
        <dbReference type="ARBA" id="ARBA00022491"/>
    </source>
</evidence>
<dbReference type="Gene3D" id="1.10.10.60">
    <property type="entry name" value="Homeodomain-like"/>
    <property type="match status" value="1"/>
</dbReference>
<name>A0A6G9YK96_9NOCA</name>
<dbReference type="GO" id="GO:0046677">
    <property type="term" value="P:response to antibiotic"/>
    <property type="evidence" value="ECO:0007669"/>
    <property type="project" value="InterPro"/>
</dbReference>
<evidence type="ECO:0000256" key="3">
    <source>
        <dbReference type="ARBA" id="ARBA00023125"/>
    </source>
</evidence>
<dbReference type="InterPro" id="IPR003012">
    <property type="entry name" value="Tet_transcr_reg_TetR"/>
</dbReference>
<protein>
    <submittedName>
        <fullName evidence="7">TetR family transcriptional regulator</fullName>
    </submittedName>
</protein>
<dbReference type="InterPro" id="IPR004111">
    <property type="entry name" value="Repressor_TetR_C"/>
</dbReference>
<dbReference type="PROSITE" id="PS50977">
    <property type="entry name" value="HTH_TETR_2"/>
    <property type="match status" value="1"/>
</dbReference>
<keyword evidence="3 5" id="KW-0238">DNA-binding</keyword>
<keyword evidence="2" id="KW-0805">Transcription regulation</keyword>
<dbReference type="InterPro" id="IPR001647">
    <property type="entry name" value="HTH_TetR"/>
</dbReference>
<dbReference type="RefSeq" id="WP_167475914.1">
    <property type="nucleotide sequence ID" value="NZ_CP046172.1"/>
</dbReference>
<keyword evidence="4" id="KW-0804">Transcription</keyword>
<reference evidence="7 8" key="1">
    <citation type="journal article" date="2019" name="ACS Chem. Biol.">
        <title>Identification and Mobilization of a Cryptic Antibiotic Biosynthesis Gene Locus from a Human-Pathogenic Nocardia Isolate.</title>
        <authorList>
            <person name="Herisse M."/>
            <person name="Ishida K."/>
            <person name="Porter J.L."/>
            <person name="Howden B."/>
            <person name="Hertweck C."/>
            <person name="Stinear T.P."/>
            <person name="Pidot S.J."/>
        </authorList>
    </citation>
    <scope>NUCLEOTIDE SEQUENCE [LARGE SCALE GENOMIC DNA]</scope>
    <source>
        <strain evidence="7 8">AUSMDU00012717</strain>
    </source>
</reference>
<dbReference type="GO" id="GO:0000976">
    <property type="term" value="F:transcription cis-regulatory region binding"/>
    <property type="evidence" value="ECO:0007669"/>
    <property type="project" value="TreeGrafter"/>
</dbReference>
<sequence length="220" mass="24240">MGRGLTKETIVTAGLAVLDEAGLDGLTVRLVADKLGVKPPALYWHVRNKQELLDEMTTEIWRRLGAEIDALTRDLSWDRELFEFAAALRRRLLTHRDGAKMISGTYLTDPAIYRDQEARLSSLVRQGFTIADASRATKLLYDFVTGFCIEEQAQAGDGRYSVEQRSERVDTTANPHAAAMGETVFGDPDKLFGELVAMVVDAAGRLRTASGEKYDSAPGC</sequence>
<evidence type="ECO:0000256" key="4">
    <source>
        <dbReference type="ARBA" id="ARBA00023163"/>
    </source>
</evidence>
<dbReference type="PRINTS" id="PR00400">
    <property type="entry name" value="TETREPRESSOR"/>
</dbReference>
<keyword evidence="1" id="KW-0678">Repressor</keyword>
<gene>
    <name evidence="7" type="ORF">F5544_27550</name>
</gene>
<proteinExistence type="predicted"/>
<organism evidence="7 8">
    <name type="scientific">Nocardia arthritidis</name>
    <dbReference type="NCBI Taxonomy" id="228602"/>
    <lineage>
        <taxon>Bacteria</taxon>
        <taxon>Bacillati</taxon>
        <taxon>Actinomycetota</taxon>
        <taxon>Actinomycetes</taxon>
        <taxon>Mycobacteriales</taxon>
        <taxon>Nocardiaceae</taxon>
        <taxon>Nocardia</taxon>
    </lineage>
</organism>
<evidence type="ECO:0000313" key="7">
    <source>
        <dbReference type="EMBL" id="QIS13363.1"/>
    </source>
</evidence>
<dbReference type="SUPFAM" id="SSF46689">
    <property type="entry name" value="Homeodomain-like"/>
    <property type="match status" value="1"/>
</dbReference>
<accession>A0A6G9YK96</accession>
<evidence type="ECO:0000313" key="8">
    <source>
        <dbReference type="Proteomes" id="UP000503540"/>
    </source>
</evidence>
<evidence type="ECO:0000256" key="2">
    <source>
        <dbReference type="ARBA" id="ARBA00023015"/>
    </source>
</evidence>
<dbReference type="PANTHER" id="PTHR30055">
    <property type="entry name" value="HTH-TYPE TRANSCRIPTIONAL REGULATOR RUTR"/>
    <property type="match status" value="1"/>
</dbReference>
<dbReference type="PRINTS" id="PR00455">
    <property type="entry name" value="HTHTETR"/>
</dbReference>
<dbReference type="Pfam" id="PF02909">
    <property type="entry name" value="TetR_C_1"/>
    <property type="match status" value="1"/>
</dbReference>
<dbReference type="Proteomes" id="UP000503540">
    <property type="component" value="Chromosome"/>
</dbReference>
<dbReference type="GO" id="GO:0045892">
    <property type="term" value="P:negative regulation of DNA-templated transcription"/>
    <property type="evidence" value="ECO:0007669"/>
    <property type="project" value="InterPro"/>
</dbReference>
<dbReference type="GO" id="GO:0003700">
    <property type="term" value="F:DNA-binding transcription factor activity"/>
    <property type="evidence" value="ECO:0007669"/>
    <property type="project" value="TreeGrafter"/>
</dbReference>
<evidence type="ECO:0000256" key="5">
    <source>
        <dbReference type="PROSITE-ProRule" id="PRU00335"/>
    </source>
</evidence>
<dbReference type="AlphaFoldDB" id="A0A6G9YK96"/>
<dbReference type="InterPro" id="IPR009057">
    <property type="entry name" value="Homeodomain-like_sf"/>
</dbReference>